<dbReference type="InterPro" id="IPR036869">
    <property type="entry name" value="J_dom_sf"/>
</dbReference>
<protein>
    <submittedName>
        <fullName evidence="2">Putative chaperone protein DNAj</fullName>
    </submittedName>
</protein>
<evidence type="ECO:0000313" key="2">
    <source>
        <dbReference type="EMBL" id="CCC46915.1"/>
    </source>
</evidence>
<dbReference type="PANTHER" id="PTHR14021">
    <property type="entry name" value="IRON-SULFUR CLUSTER CO-CHAPERONE PROTEIN HSCB"/>
    <property type="match status" value="1"/>
</dbReference>
<feature type="region of interest" description="Disordered" evidence="1">
    <location>
        <begin position="142"/>
        <end position="165"/>
    </location>
</feature>
<evidence type="ECO:0000256" key="1">
    <source>
        <dbReference type="SAM" id="MobiDB-lite"/>
    </source>
</evidence>
<reference evidence="2" key="1">
    <citation type="journal article" date="2012" name="Proc. Natl. Acad. Sci. U.S.A.">
        <title>Antigenic diversity is generated by distinct evolutionary mechanisms in African trypanosome species.</title>
        <authorList>
            <person name="Jackson A.P."/>
            <person name="Berry A."/>
            <person name="Aslett M."/>
            <person name="Allison H.C."/>
            <person name="Burton P."/>
            <person name="Vavrova-Anderson J."/>
            <person name="Brown R."/>
            <person name="Browne H."/>
            <person name="Corton N."/>
            <person name="Hauser H."/>
            <person name="Gamble J."/>
            <person name="Gilderthorp R."/>
            <person name="Marcello L."/>
            <person name="McQuillan J."/>
            <person name="Otto T.D."/>
            <person name="Quail M.A."/>
            <person name="Sanders M.J."/>
            <person name="van Tonder A."/>
            <person name="Ginger M.L."/>
            <person name="Field M.C."/>
            <person name="Barry J.D."/>
            <person name="Hertz-Fowler C."/>
            <person name="Berriman M."/>
        </authorList>
    </citation>
    <scope>NUCLEOTIDE SEQUENCE</scope>
    <source>
        <strain evidence="2">Y486</strain>
    </source>
</reference>
<dbReference type="EMBL" id="HE573019">
    <property type="protein sequence ID" value="CCC46915.1"/>
    <property type="molecule type" value="Genomic_DNA"/>
</dbReference>
<dbReference type="Gene3D" id="1.10.287.110">
    <property type="entry name" value="DnaJ domain"/>
    <property type="match status" value="1"/>
</dbReference>
<gene>
    <name evidence="2" type="ORF">TVY486_0301062</name>
</gene>
<dbReference type="GO" id="GO:0001671">
    <property type="term" value="F:ATPase activator activity"/>
    <property type="evidence" value="ECO:0007669"/>
    <property type="project" value="InterPro"/>
</dbReference>
<organism evidence="2">
    <name type="scientific">Trypanosoma vivax (strain Y486)</name>
    <dbReference type="NCBI Taxonomy" id="1055687"/>
    <lineage>
        <taxon>Eukaryota</taxon>
        <taxon>Discoba</taxon>
        <taxon>Euglenozoa</taxon>
        <taxon>Kinetoplastea</taxon>
        <taxon>Metakinetoplastina</taxon>
        <taxon>Trypanosomatida</taxon>
        <taxon>Trypanosomatidae</taxon>
        <taxon>Trypanosoma</taxon>
        <taxon>Duttonella</taxon>
    </lineage>
</organism>
<dbReference type="GO" id="GO:0051087">
    <property type="term" value="F:protein-folding chaperone binding"/>
    <property type="evidence" value="ECO:0007669"/>
    <property type="project" value="InterPro"/>
</dbReference>
<accession>G0TSI8</accession>
<sequence>MSRRLYTLELRTVSTRATTRRLCSTGATTAGGSPGRGNFFAYLSLPKSPVLSVVEVQRRYHLLQRRLHPDLANVQMKEACEGTGEEEVPSMFSSSGGGLVSSVDDSTYANLSYETLRDPFLRCKYLSRLTRAELVKGGPLSPAEEEALMSDDDRRSVSENQKLQEAGEDMTLSQEFLADMMRANECIFDSDGTEAHHRELLLLVTEMEKRSEECYRIAMERWTLGDYRGFRRVVLEWTYIINVLRHAKEMS</sequence>
<dbReference type="GO" id="GO:0005739">
    <property type="term" value="C:mitochondrion"/>
    <property type="evidence" value="ECO:0007669"/>
    <property type="project" value="TreeGrafter"/>
</dbReference>
<dbReference type="OMA" id="PFLRCKY"/>
<dbReference type="AlphaFoldDB" id="G0TSI8"/>
<proteinExistence type="predicted"/>
<dbReference type="GO" id="GO:0044571">
    <property type="term" value="P:[2Fe-2S] cluster assembly"/>
    <property type="evidence" value="ECO:0007669"/>
    <property type="project" value="InterPro"/>
</dbReference>
<name>G0TSI8_TRYVY</name>
<dbReference type="SUPFAM" id="SSF46565">
    <property type="entry name" value="Chaperone J-domain"/>
    <property type="match status" value="1"/>
</dbReference>
<dbReference type="InterPro" id="IPR004640">
    <property type="entry name" value="HscB"/>
</dbReference>
<dbReference type="PANTHER" id="PTHR14021:SF15">
    <property type="entry name" value="IRON-SULFUR CLUSTER CO-CHAPERONE PROTEIN HSCB"/>
    <property type="match status" value="1"/>
</dbReference>
<dbReference type="VEuPathDB" id="TriTrypDB:TvY486_0301062"/>